<dbReference type="GO" id="GO:0004519">
    <property type="term" value="F:endonuclease activity"/>
    <property type="evidence" value="ECO:0007669"/>
    <property type="project" value="UniProtKB-KW"/>
</dbReference>
<accession>A0A9X0XCR1</accession>
<name>A0A9X0XCR1_9BURK</name>
<feature type="domain" description="Type I restriction modification DNA specificity" evidence="4">
    <location>
        <begin position="198"/>
        <end position="358"/>
    </location>
</feature>
<dbReference type="InterPro" id="IPR044946">
    <property type="entry name" value="Restrct_endonuc_typeI_TRD_sf"/>
</dbReference>
<dbReference type="Gene3D" id="3.90.220.20">
    <property type="entry name" value="DNA methylase specificity domains"/>
    <property type="match status" value="2"/>
</dbReference>
<reference evidence="5 6" key="1">
    <citation type="submission" date="2021-01" db="EMBL/GenBank/DDBJ databases">
        <title>Piscinibacter sp. Jin2 Genome sequencing and assembly.</title>
        <authorList>
            <person name="Kim I."/>
        </authorList>
    </citation>
    <scope>NUCLEOTIDE SEQUENCE [LARGE SCALE GENOMIC DNA]</scope>
    <source>
        <strain evidence="5 6">Jin2</strain>
    </source>
</reference>
<dbReference type="CDD" id="cd17283">
    <property type="entry name" value="RMtype1_S_Hpy180ORF7835P_TRD2-CR2_like"/>
    <property type="match status" value="1"/>
</dbReference>
<comment type="caution">
    <text evidence="5">The sequence shown here is derived from an EMBL/GenBank/DDBJ whole genome shotgun (WGS) entry which is preliminary data.</text>
</comment>
<gene>
    <name evidence="5" type="ORF">JI742_08090</name>
</gene>
<keyword evidence="5" id="KW-0255">Endonuclease</keyword>
<dbReference type="Pfam" id="PF01420">
    <property type="entry name" value="Methylase_S"/>
    <property type="match status" value="2"/>
</dbReference>
<dbReference type="Proteomes" id="UP000643207">
    <property type="component" value="Unassembled WGS sequence"/>
</dbReference>
<feature type="domain" description="Type I restriction modification DNA specificity" evidence="4">
    <location>
        <begin position="2"/>
        <end position="171"/>
    </location>
</feature>
<evidence type="ECO:0000313" key="5">
    <source>
        <dbReference type="EMBL" id="MBL0719847.1"/>
    </source>
</evidence>
<evidence type="ECO:0000256" key="3">
    <source>
        <dbReference type="ARBA" id="ARBA00023125"/>
    </source>
</evidence>
<evidence type="ECO:0000259" key="4">
    <source>
        <dbReference type="Pfam" id="PF01420"/>
    </source>
</evidence>
<keyword evidence="3" id="KW-0238">DNA-binding</keyword>
<dbReference type="SUPFAM" id="SSF116734">
    <property type="entry name" value="DNA methylase specificity domain"/>
    <property type="match status" value="2"/>
</dbReference>
<organism evidence="5 6">
    <name type="scientific">Aquariibacter lacus</name>
    <dbReference type="NCBI Taxonomy" id="2801332"/>
    <lineage>
        <taxon>Bacteria</taxon>
        <taxon>Pseudomonadati</taxon>
        <taxon>Pseudomonadota</taxon>
        <taxon>Betaproteobacteria</taxon>
        <taxon>Burkholderiales</taxon>
        <taxon>Sphaerotilaceae</taxon>
        <taxon>Aquariibacter</taxon>
    </lineage>
</organism>
<evidence type="ECO:0000313" key="6">
    <source>
        <dbReference type="Proteomes" id="UP000643207"/>
    </source>
</evidence>
<dbReference type="InterPro" id="IPR052021">
    <property type="entry name" value="Type-I_RS_S_subunit"/>
</dbReference>
<keyword evidence="5" id="KW-0378">Hydrolase</keyword>
<dbReference type="EMBL" id="JAERRA010000001">
    <property type="protein sequence ID" value="MBL0719847.1"/>
    <property type="molecule type" value="Genomic_DNA"/>
</dbReference>
<evidence type="ECO:0000256" key="1">
    <source>
        <dbReference type="ARBA" id="ARBA00010923"/>
    </source>
</evidence>
<evidence type="ECO:0000256" key="2">
    <source>
        <dbReference type="ARBA" id="ARBA00022747"/>
    </source>
</evidence>
<dbReference type="GO" id="GO:0009307">
    <property type="term" value="P:DNA restriction-modification system"/>
    <property type="evidence" value="ECO:0007669"/>
    <property type="project" value="UniProtKB-KW"/>
</dbReference>
<dbReference type="InterPro" id="IPR000055">
    <property type="entry name" value="Restrct_endonuc_typeI_TRD"/>
</dbReference>
<comment type="similarity">
    <text evidence="1">Belongs to the type-I restriction system S methylase family.</text>
</comment>
<sequence>MMEGWQTKPIGEVFRVVNGGTPKTGTAAFWDGPHQWITPAEMGGLPSPYLASSRRTLTDEGLRVGAELVPPQSVILSSRAPIGHLVINEVPMAFNQGCKGLVPSRAIHTKFAYYFLLANVPLLESLGTGATFKELSSGKLKEVPFHFPLLPEQRRIVAILDEAFEAIATAKANTEKNLQNARELFESRLAHVFSSVGDDWKEQTLGSTCVIARGGSPRPIQEFLTTEADGINWIKISDATASGKYISSTAEKIKPAGVSRSRLVRDGDFLLSNSMSFGRPYIMRTTGCIHDGWLVLSEYQESFDQDFLYLLLGSQFVYRQFDRLAAGSTVRNLNIDLASSVRVPVPPLQVQVQMAGELGELSEGVEQIAAVRKRKLAALDELKKSLLHQAFTGQLTAKSTDQQLEAVA</sequence>
<dbReference type="GO" id="GO:0003677">
    <property type="term" value="F:DNA binding"/>
    <property type="evidence" value="ECO:0007669"/>
    <property type="project" value="UniProtKB-KW"/>
</dbReference>
<dbReference type="PANTHER" id="PTHR30408">
    <property type="entry name" value="TYPE-1 RESTRICTION ENZYME ECOKI SPECIFICITY PROTEIN"/>
    <property type="match status" value="1"/>
</dbReference>
<protein>
    <submittedName>
        <fullName evidence="5">Restriction endonuclease subunit S</fullName>
    </submittedName>
</protein>
<dbReference type="AlphaFoldDB" id="A0A9X0XCR1"/>
<keyword evidence="2" id="KW-0680">Restriction system</keyword>
<keyword evidence="6" id="KW-1185">Reference proteome</keyword>
<dbReference type="PANTHER" id="PTHR30408:SF12">
    <property type="entry name" value="TYPE I RESTRICTION ENZYME MJAVIII SPECIFICITY SUBUNIT"/>
    <property type="match status" value="1"/>
</dbReference>
<keyword evidence="5" id="KW-0540">Nuclease</keyword>
<proteinExistence type="inferred from homology"/>
<dbReference type="CDD" id="cd17273">
    <property type="entry name" value="RMtype1_S_EcoJA69PI-TRD1-CR1_like"/>
    <property type="match status" value="1"/>
</dbReference>